<evidence type="ECO:0000313" key="2">
    <source>
        <dbReference type="EMBL" id="MFC4135725.1"/>
    </source>
</evidence>
<proteinExistence type="predicted"/>
<feature type="region of interest" description="Disordered" evidence="1">
    <location>
        <begin position="235"/>
        <end position="281"/>
    </location>
</feature>
<accession>A0ABV8LZV4</accession>
<evidence type="ECO:0000313" key="3">
    <source>
        <dbReference type="Proteomes" id="UP001595816"/>
    </source>
</evidence>
<comment type="caution">
    <text evidence="2">The sequence shown here is derived from an EMBL/GenBank/DDBJ whole genome shotgun (WGS) entry which is preliminary data.</text>
</comment>
<dbReference type="RefSeq" id="WP_253760708.1">
    <property type="nucleotide sequence ID" value="NZ_JAMZDZ010000001.1"/>
</dbReference>
<name>A0ABV8LZV4_9ACTN</name>
<feature type="compositionally biased region" description="Basic and acidic residues" evidence="1">
    <location>
        <begin position="269"/>
        <end position="281"/>
    </location>
</feature>
<reference evidence="3" key="1">
    <citation type="journal article" date="2019" name="Int. J. Syst. Evol. Microbiol.">
        <title>The Global Catalogue of Microorganisms (GCM) 10K type strain sequencing project: providing services to taxonomists for standard genome sequencing and annotation.</title>
        <authorList>
            <consortium name="The Broad Institute Genomics Platform"/>
            <consortium name="The Broad Institute Genome Sequencing Center for Infectious Disease"/>
            <person name="Wu L."/>
            <person name="Ma J."/>
        </authorList>
    </citation>
    <scope>NUCLEOTIDE SEQUENCE [LARGE SCALE GENOMIC DNA]</scope>
    <source>
        <strain evidence="3">CGMCC 4.7289</strain>
    </source>
</reference>
<dbReference type="EMBL" id="JBHSAY010000024">
    <property type="protein sequence ID" value="MFC4135725.1"/>
    <property type="molecule type" value="Genomic_DNA"/>
</dbReference>
<sequence length="281" mass="31077">MTEQEDVLAALRAVGIVDALEWAARSAHTQAFQDFRPETGHDLVVLGTIAHALIRDRQDRAFRCMKYARPAVDDGAEAEVEAIDTLIEGLTDRDQKEMPREISVPVIRKNLNGSPGWRYDNYQWFLASYTYGEVGQIPWGQKSPTKKSIAARMGGNDRDQLVIPMYDGPDQPLNLSGDFRTIAEELVKASAGGVVQLILAHAIEPLTGFDEVFLGRPRLNTEGGPSWDWLEKLIGRGDDGMPSRVHGPAPRPQDPDSVADAPVRLRPSITEKRATQDIKGQ</sequence>
<dbReference type="Proteomes" id="UP001595816">
    <property type="component" value="Unassembled WGS sequence"/>
</dbReference>
<evidence type="ECO:0000256" key="1">
    <source>
        <dbReference type="SAM" id="MobiDB-lite"/>
    </source>
</evidence>
<keyword evidence="3" id="KW-1185">Reference proteome</keyword>
<gene>
    <name evidence="2" type="ORF">ACFOZ4_34370</name>
</gene>
<protein>
    <submittedName>
        <fullName evidence="2">Uncharacterized protein</fullName>
    </submittedName>
</protein>
<organism evidence="2 3">
    <name type="scientific">Hamadaea flava</name>
    <dbReference type="NCBI Taxonomy" id="1742688"/>
    <lineage>
        <taxon>Bacteria</taxon>
        <taxon>Bacillati</taxon>
        <taxon>Actinomycetota</taxon>
        <taxon>Actinomycetes</taxon>
        <taxon>Micromonosporales</taxon>
        <taxon>Micromonosporaceae</taxon>
        <taxon>Hamadaea</taxon>
    </lineage>
</organism>